<dbReference type="InterPro" id="IPR044992">
    <property type="entry name" value="ChyE-like"/>
</dbReference>
<comment type="caution">
    <text evidence="2">The sequence shown here is derived from an EMBL/GenBank/DDBJ whole genome shotgun (WGS) entry which is preliminary data.</text>
</comment>
<gene>
    <name evidence="2" type="ORF">KSX_83510</name>
</gene>
<proteinExistence type="predicted"/>
<dbReference type="SUPFAM" id="SSF52317">
    <property type="entry name" value="Class I glutamine amidotransferase-like"/>
    <property type="match status" value="1"/>
</dbReference>
<evidence type="ECO:0000259" key="1">
    <source>
        <dbReference type="Pfam" id="PF00117"/>
    </source>
</evidence>
<evidence type="ECO:0000313" key="2">
    <source>
        <dbReference type="EMBL" id="GHO50188.1"/>
    </source>
</evidence>
<dbReference type="Pfam" id="PF00117">
    <property type="entry name" value="GATase"/>
    <property type="match status" value="1"/>
</dbReference>
<dbReference type="GO" id="GO:0005829">
    <property type="term" value="C:cytosol"/>
    <property type="evidence" value="ECO:0007669"/>
    <property type="project" value="TreeGrafter"/>
</dbReference>
<protein>
    <recommendedName>
        <fullName evidence="1">Glutamine amidotransferase domain-containing protein</fullName>
    </recommendedName>
</protein>
<dbReference type="CDD" id="cd01741">
    <property type="entry name" value="GATase1_1"/>
    <property type="match status" value="1"/>
</dbReference>
<keyword evidence="3" id="KW-1185">Reference proteome</keyword>
<name>A0A8J3MXY0_9CHLR</name>
<feature type="domain" description="Glutamine amidotransferase" evidence="1">
    <location>
        <begin position="22"/>
        <end position="182"/>
    </location>
</feature>
<dbReference type="Gene3D" id="3.40.50.880">
    <property type="match status" value="1"/>
</dbReference>
<accession>A0A8J3MXY0</accession>
<dbReference type="InterPro" id="IPR029062">
    <property type="entry name" value="Class_I_gatase-like"/>
</dbReference>
<evidence type="ECO:0000313" key="3">
    <source>
        <dbReference type="Proteomes" id="UP000612362"/>
    </source>
</evidence>
<reference evidence="2" key="1">
    <citation type="submission" date="2020-10" db="EMBL/GenBank/DDBJ databases">
        <title>Taxonomic study of unclassified bacteria belonging to the class Ktedonobacteria.</title>
        <authorList>
            <person name="Yabe S."/>
            <person name="Wang C.M."/>
            <person name="Zheng Y."/>
            <person name="Sakai Y."/>
            <person name="Cavaletti L."/>
            <person name="Monciardini P."/>
            <person name="Donadio S."/>
        </authorList>
    </citation>
    <scope>NUCLEOTIDE SEQUENCE</scope>
    <source>
        <strain evidence="2">SOSP1-1</strain>
    </source>
</reference>
<organism evidence="2 3">
    <name type="scientific">Ktedonospora formicarum</name>
    <dbReference type="NCBI Taxonomy" id="2778364"/>
    <lineage>
        <taxon>Bacteria</taxon>
        <taxon>Bacillati</taxon>
        <taxon>Chloroflexota</taxon>
        <taxon>Ktedonobacteria</taxon>
        <taxon>Ktedonobacterales</taxon>
        <taxon>Ktedonobacteraceae</taxon>
        <taxon>Ktedonospora</taxon>
    </lineage>
</organism>
<dbReference type="RefSeq" id="WP_220199244.1">
    <property type="nucleotide sequence ID" value="NZ_BNJF01000007.1"/>
</dbReference>
<dbReference type="PROSITE" id="PS51273">
    <property type="entry name" value="GATASE_TYPE_1"/>
    <property type="match status" value="1"/>
</dbReference>
<dbReference type="EMBL" id="BNJF01000007">
    <property type="protein sequence ID" value="GHO50188.1"/>
    <property type="molecule type" value="Genomic_DNA"/>
</dbReference>
<dbReference type="Proteomes" id="UP000612362">
    <property type="component" value="Unassembled WGS sequence"/>
</dbReference>
<sequence length="239" mass="26833">MCPILILQHDNDDPPGFLGKVLKEKHIKFQVFDVTSGATLPDASSYSAVIALGGAQQVYDEHSYPYFQAEKIWLRKLVTQNIPYLGLCLGGQLLASALGAEVRRHTQAEIGFFDIPLTPEGIADPLFRGLPEFQHVFHWHMDVFELPATSILLASNSCAPNQAFRYGQRAYGLQYHIEVTPEIFVRWLASLPPGEVLEAGMQIEQARDNLDTYVKTYFSAYHIHSRQLIVNFLSISGLQ</sequence>
<dbReference type="PANTHER" id="PTHR42695">
    <property type="entry name" value="GLUTAMINE AMIDOTRANSFERASE YLR126C-RELATED"/>
    <property type="match status" value="1"/>
</dbReference>
<dbReference type="PANTHER" id="PTHR42695:SF5">
    <property type="entry name" value="GLUTAMINE AMIDOTRANSFERASE YLR126C-RELATED"/>
    <property type="match status" value="1"/>
</dbReference>
<dbReference type="InterPro" id="IPR017926">
    <property type="entry name" value="GATASE"/>
</dbReference>
<dbReference type="AlphaFoldDB" id="A0A8J3MXY0"/>